<dbReference type="EMBL" id="CP094970">
    <property type="protein sequence ID" value="UYM07899.1"/>
    <property type="molecule type" value="Genomic_DNA"/>
</dbReference>
<dbReference type="KEGG" id="sgrg:L0C25_18370"/>
<dbReference type="Gene3D" id="2.150.10.10">
    <property type="entry name" value="Serralysin-like metalloprotease, C-terminal"/>
    <property type="match status" value="1"/>
</dbReference>
<dbReference type="SUPFAM" id="SSF51120">
    <property type="entry name" value="beta-Roll"/>
    <property type="match status" value="1"/>
</dbReference>
<feature type="compositionally biased region" description="Basic and acidic residues" evidence="1">
    <location>
        <begin position="114"/>
        <end position="131"/>
    </location>
</feature>
<keyword evidence="3" id="KW-1185">Reference proteome</keyword>
<gene>
    <name evidence="2" type="ORF">L0C25_18370</name>
</gene>
<accession>A0AA46TM81</accession>
<dbReference type="Proteomes" id="UP001164390">
    <property type="component" value="Chromosome"/>
</dbReference>
<name>A0AA46TM81_9ACTN</name>
<dbReference type="GO" id="GO:0005509">
    <property type="term" value="F:calcium ion binding"/>
    <property type="evidence" value="ECO:0007669"/>
    <property type="project" value="InterPro"/>
</dbReference>
<dbReference type="InterPro" id="IPR011049">
    <property type="entry name" value="Serralysin-like_metalloprot_C"/>
</dbReference>
<protein>
    <recommendedName>
        <fullName evidence="4">Calcium-binding protein</fullName>
    </recommendedName>
</protein>
<evidence type="ECO:0008006" key="4">
    <source>
        <dbReference type="Google" id="ProtNLM"/>
    </source>
</evidence>
<organism evidence="2 3">
    <name type="scientific">Solicola gregarius</name>
    <dbReference type="NCBI Taxonomy" id="2908642"/>
    <lineage>
        <taxon>Bacteria</taxon>
        <taxon>Bacillati</taxon>
        <taxon>Actinomycetota</taxon>
        <taxon>Actinomycetes</taxon>
        <taxon>Propionibacteriales</taxon>
        <taxon>Nocardioidaceae</taxon>
        <taxon>Solicola</taxon>
    </lineage>
</organism>
<dbReference type="AlphaFoldDB" id="A0AA46TM81"/>
<feature type="region of interest" description="Disordered" evidence="1">
    <location>
        <begin position="110"/>
        <end position="140"/>
    </location>
</feature>
<dbReference type="Pfam" id="PF00353">
    <property type="entry name" value="HemolysinCabind"/>
    <property type="match status" value="2"/>
</dbReference>
<evidence type="ECO:0000313" key="3">
    <source>
        <dbReference type="Proteomes" id="UP001164390"/>
    </source>
</evidence>
<dbReference type="InterPro" id="IPR001343">
    <property type="entry name" value="Hemolysn_Ca-bd"/>
</dbReference>
<sequence length="154" mass="15874">MRTVDGDDRIRELFGTVDVDAGPGDDAIAFDYRDDSVRGNRLVGGAGADTFDLGGSFLGGDDPAGLVVDLDQGFVRARGTIDLLGFENVIGGWSASTLIGNDADNLLRGGPRTDTIEGRAGDDHLDGRDGADTGDGGTGDDTCTAFETVTACEN</sequence>
<dbReference type="PRINTS" id="PR00313">
    <property type="entry name" value="CABNDNGRPT"/>
</dbReference>
<proteinExistence type="predicted"/>
<reference evidence="2" key="1">
    <citation type="submission" date="2022-01" db="EMBL/GenBank/DDBJ databases">
        <title>Nocardioidaceae gen. sp. A5X3R13.</title>
        <authorList>
            <person name="Lopez Marin M.A."/>
            <person name="Uhlik O."/>
        </authorList>
    </citation>
    <scope>NUCLEOTIDE SEQUENCE</scope>
    <source>
        <strain evidence="2">A5X3R13</strain>
    </source>
</reference>
<evidence type="ECO:0000256" key="1">
    <source>
        <dbReference type="SAM" id="MobiDB-lite"/>
    </source>
</evidence>
<evidence type="ECO:0000313" key="2">
    <source>
        <dbReference type="EMBL" id="UYM07899.1"/>
    </source>
</evidence>